<reference evidence="4 5" key="1">
    <citation type="journal article" date="2009" name="Stand. Genomic Sci.">
        <title>Complete genome sequence of Desulfotomaculum acetoxidans type strain (5575).</title>
        <authorList>
            <person name="Spring S."/>
            <person name="Lapidus A."/>
            <person name="Schroder M."/>
            <person name="Gleim D."/>
            <person name="Sims D."/>
            <person name="Meincke L."/>
            <person name="Glavina Del Rio T."/>
            <person name="Tice H."/>
            <person name="Copeland A."/>
            <person name="Cheng J.F."/>
            <person name="Lucas S."/>
            <person name="Chen F."/>
            <person name="Nolan M."/>
            <person name="Bruce D."/>
            <person name="Goodwin L."/>
            <person name="Pitluck S."/>
            <person name="Ivanova N."/>
            <person name="Mavromatis K."/>
            <person name="Mikhailova N."/>
            <person name="Pati A."/>
            <person name="Chen A."/>
            <person name="Palaniappan K."/>
            <person name="Land M."/>
            <person name="Hauser L."/>
            <person name="Chang Y.J."/>
            <person name="Jeffries C.D."/>
            <person name="Chain P."/>
            <person name="Saunders E."/>
            <person name="Brettin T."/>
            <person name="Detter J.C."/>
            <person name="Goker M."/>
            <person name="Bristow J."/>
            <person name="Eisen J.A."/>
            <person name="Markowitz V."/>
            <person name="Hugenholtz P."/>
            <person name="Kyrpides N.C."/>
            <person name="Klenk H.P."/>
            <person name="Han C."/>
        </authorList>
    </citation>
    <scope>NUCLEOTIDE SEQUENCE [LARGE SCALE GENOMIC DNA]</scope>
    <source>
        <strain evidence="5">ATCC 49208 / DSM 771 / VKM B-1644</strain>
    </source>
</reference>
<dbReference type="OrthoDB" id="9812187at2"/>
<dbReference type="GO" id="GO:0016787">
    <property type="term" value="F:hydrolase activity"/>
    <property type="evidence" value="ECO:0007669"/>
    <property type="project" value="UniProtKB-KW"/>
</dbReference>
<evidence type="ECO:0000256" key="1">
    <source>
        <dbReference type="ARBA" id="ARBA00022500"/>
    </source>
</evidence>
<dbReference type="InterPro" id="IPR007597">
    <property type="entry name" value="CheC"/>
</dbReference>
<accession>C8W1I3</accession>
<evidence type="ECO:0000313" key="5">
    <source>
        <dbReference type="Proteomes" id="UP000002217"/>
    </source>
</evidence>
<keyword evidence="5" id="KW-1185">Reference proteome</keyword>
<dbReference type="eggNOG" id="COG1776">
    <property type="taxonomic scope" value="Bacteria"/>
</dbReference>
<dbReference type="STRING" id="485916.Dtox_0714"/>
<name>C8W1I3_DESAS</name>
<evidence type="ECO:0000256" key="2">
    <source>
        <dbReference type="ARBA" id="ARBA00022801"/>
    </source>
</evidence>
<dbReference type="EMBL" id="CP001720">
    <property type="protein sequence ID" value="ACV61628.1"/>
    <property type="molecule type" value="Genomic_DNA"/>
</dbReference>
<dbReference type="Proteomes" id="UP000002217">
    <property type="component" value="Chromosome"/>
</dbReference>
<dbReference type="GO" id="GO:0006935">
    <property type="term" value="P:chemotaxis"/>
    <property type="evidence" value="ECO:0007669"/>
    <property type="project" value="UniProtKB-KW"/>
</dbReference>
<keyword evidence="2" id="KW-0378">Hydrolase</keyword>
<dbReference type="PANTHER" id="PTHR43693">
    <property type="entry name" value="PROTEIN PHOSPHATASE CHEZ"/>
    <property type="match status" value="1"/>
</dbReference>
<evidence type="ECO:0000313" key="4">
    <source>
        <dbReference type="EMBL" id="ACV61628.1"/>
    </source>
</evidence>
<dbReference type="Pfam" id="PF04509">
    <property type="entry name" value="CheC"/>
    <property type="match status" value="2"/>
</dbReference>
<dbReference type="HOGENOM" id="CLU_087860_2_0_9"/>
<protein>
    <submittedName>
        <fullName evidence="4">CheC, inhibitor of MCP methylation</fullName>
    </submittedName>
</protein>
<evidence type="ECO:0000259" key="3">
    <source>
        <dbReference type="Pfam" id="PF04509"/>
    </source>
</evidence>
<dbReference type="PANTHER" id="PTHR43693:SF1">
    <property type="entry name" value="PROTEIN PHOSPHATASE CHEZ"/>
    <property type="match status" value="1"/>
</dbReference>
<dbReference type="SUPFAM" id="SSF103039">
    <property type="entry name" value="CheC-like"/>
    <property type="match status" value="1"/>
</dbReference>
<keyword evidence="1" id="KW-0145">Chemotaxis</keyword>
<gene>
    <name evidence="4" type="ordered locus">Dtox_0714</name>
</gene>
<sequence length="207" mass="22688">MIDFQNYGPIQMDVLSEIGNIGIGNAATSLSKLVNDRIDMTVPKACFLPYEEIIALVGGPEEIVGCIVLRLEGDVPGTIIYIFHQESMFSLVDMLLGLELGTTNELDEMAESVVMEIGNILTGSFISAISMMSQLHMVTTVPLFAYDMLAAVLMTSLIDTGYIEDQVLLIETKLSQKDKEIKGNFFLFTDPGALEKVFMSLGISMEI</sequence>
<feature type="domain" description="CheC-like protein" evidence="3">
    <location>
        <begin position="109"/>
        <end position="142"/>
    </location>
</feature>
<dbReference type="KEGG" id="dae:Dtox_0714"/>
<organism evidence="4 5">
    <name type="scientific">Desulfofarcimen acetoxidans (strain ATCC 49208 / DSM 771 / KCTC 5769 / VKM B-1644 / 5575)</name>
    <name type="common">Desulfotomaculum acetoxidans</name>
    <dbReference type="NCBI Taxonomy" id="485916"/>
    <lineage>
        <taxon>Bacteria</taxon>
        <taxon>Bacillati</taxon>
        <taxon>Bacillota</taxon>
        <taxon>Clostridia</taxon>
        <taxon>Eubacteriales</taxon>
        <taxon>Peptococcaceae</taxon>
        <taxon>Desulfofarcimen</taxon>
    </lineage>
</organism>
<dbReference type="RefSeq" id="WP_015756346.1">
    <property type="nucleotide sequence ID" value="NC_013216.1"/>
</dbReference>
<dbReference type="AlphaFoldDB" id="C8W1I3"/>
<proteinExistence type="predicted"/>
<feature type="domain" description="CheC-like protein" evidence="3">
    <location>
        <begin position="10"/>
        <end position="44"/>
    </location>
</feature>
<dbReference type="Gene3D" id="3.40.1550.10">
    <property type="entry name" value="CheC-like"/>
    <property type="match status" value="1"/>
</dbReference>
<dbReference type="CDD" id="cd17909">
    <property type="entry name" value="CheC_ClassI"/>
    <property type="match status" value="1"/>
</dbReference>
<dbReference type="InterPro" id="IPR028976">
    <property type="entry name" value="CheC-like_sf"/>
</dbReference>
<dbReference type="InterPro" id="IPR050992">
    <property type="entry name" value="CheZ_family_phosphatases"/>
</dbReference>